<gene>
    <name evidence="2" type="ORF">GCM10010873_13110</name>
</gene>
<comment type="caution">
    <text evidence="2">The sequence shown here is derived from an EMBL/GenBank/DDBJ whole genome shotgun (WGS) entry which is preliminary data.</text>
</comment>
<dbReference type="RefSeq" id="WP_284324537.1">
    <property type="nucleotide sequence ID" value="NZ_BSPP01000004.1"/>
</dbReference>
<sequence>MTLTMKPVAEGDRRIANIHTAKFEEFVYPDGVALGDAILQHDTDLPLGTGFHVYRMPAGMKTRSHRHMGHEQFLLLEGELIESDGTVFRAGDLVFYRDGTEHNSYTPNGCLLAVHIVGPEESLE</sequence>
<dbReference type="Gene3D" id="2.60.120.10">
    <property type="entry name" value="Jelly Rolls"/>
    <property type="match status" value="1"/>
</dbReference>
<dbReference type="SUPFAM" id="SSF51182">
    <property type="entry name" value="RmlC-like cupins"/>
    <property type="match status" value="1"/>
</dbReference>
<feature type="domain" description="ChrR-like cupin" evidence="1">
    <location>
        <begin position="54"/>
        <end position="114"/>
    </location>
</feature>
<dbReference type="EMBL" id="BSPP01000004">
    <property type="protein sequence ID" value="GLS86337.1"/>
    <property type="molecule type" value="Genomic_DNA"/>
</dbReference>
<evidence type="ECO:0000259" key="1">
    <source>
        <dbReference type="Pfam" id="PF12973"/>
    </source>
</evidence>
<reference evidence="2 3" key="1">
    <citation type="journal article" date="2014" name="Int. J. Syst. Evol. Microbiol.">
        <title>Complete genome sequence of Corynebacterium casei LMG S-19264T (=DSM 44701T), isolated from a smear-ripened cheese.</title>
        <authorList>
            <consortium name="US DOE Joint Genome Institute (JGI-PGF)"/>
            <person name="Walter F."/>
            <person name="Albersmeier A."/>
            <person name="Kalinowski J."/>
            <person name="Ruckert C."/>
        </authorList>
    </citation>
    <scope>NUCLEOTIDE SEQUENCE [LARGE SCALE GENOMIC DNA]</scope>
    <source>
        <strain evidence="2 3">NBRC 111766</strain>
    </source>
</reference>
<evidence type="ECO:0000313" key="2">
    <source>
        <dbReference type="EMBL" id="GLS86337.1"/>
    </source>
</evidence>
<keyword evidence="3" id="KW-1185">Reference proteome</keyword>
<accession>A0AA37TXM9</accession>
<dbReference type="InterPro" id="IPR014710">
    <property type="entry name" value="RmlC-like_jellyroll"/>
</dbReference>
<protein>
    <recommendedName>
        <fullName evidence="1">ChrR-like cupin domain-containing protein</fullName>
    </recommendedName>
</protein>
<organism evidence="2 3">
    <name type="scientific">Cypionkella aquatica</name>
    <dbReference type="NCBI Taxonomy" id="1756042"/>
    <lineage>
        <taxon>Bacteria</taxon>
        <taxon>Pseudomonadati</taxon>
        <taxon>Pseudomonadota</taxon>
        <taxon>Alphaproteobacteria</taxon>
        <taxon>Rhodobacterales</taxon>
        <taxon>Paracoccaceae</taxon>
        <taxon>Cypionkella</taxon>
    </lineage>
</organism>
<evidence type="ECO:0000313" key="3">
    <source>
        <dbReference type="Proteomes" id="UP001157355"/>
    </source>
</evidence>
<proteinExistence type="predicted"/>
<dbReference type="InterPro" id="IPR025979">
    <property type="entry name" value="ChrR-like_cupin_dom"/>
</dbReference>
<dbReference type="InterPro" id="IPR011051">
    <property type="entry name" value="RmlC_Cupin_sf"/>
</dbReference>
<dbReference type="AlphaFoldDB" id="A0AA37TXM9"/>
<dbReference type="Pfam" id="PF12973">
    <property type="entry name" value="Cupin_7"/>
    <property type="match status" value="1"/>
</dbReference>
<name>A0AA37TXM9_9RHOB</name>
<dbReference type="Proteomes" id="UP001157355">
    <property type="component" value="Unassembled WGS sequence"/>
</dbReference>